<gene>
    <name evidence="2" type="ORF">OF376_00320</name>
</gene>
<dbReference type="EMBL" id="JAOXHL010000001">
    <property type="protein sequence ID" value="MCV3728235.1"/>
    <property type="molecule type" value="Genomic_DNA"/>
</dbReference>
<accession>A0ABT3BLW1</accession>
<sequence length="254" mass="29095">MNFWKVQKEPLNQKESKLLMRVLGISLIQTLIFTGLLTGLVFLFQYGLFNFDYNILVITYSAIAGANLISLFIMYLINMFTRKFQYSIVYNVFYSIFLTLGFGFLLSLMIGYLYYYTFLVLLGSSILIYIIMMVVGFIISRKGSILLYRISTAAIIAGLVLLGISFIAYFIGFRQYASTKGPHIIDLLIAIAFCIGIVFGLIVNIGHVKLTCALNPDNQHRGFMLHLSNILYRAYIQVVVWIFIIFSKIRIFFD</sequence>
<keyword evidence="1" id="KW-0472">Membrane</keyword>
<feature type="transmembrane region" description="Helical" evidence="1">
    <location>
        <begin position="230"/>
        <end position="253"/>
    </location>
</feature>
<evidence type="ECO:0000256" key="1">
    <source>
        <dbReference type="SAM" id="Phobius"/>
    </source>
</evidence>
<dbReference type="RefSeq" id="WP_263821565.1">
    <property type="nucleotide sequence ID" value="NZ_JAOXHK010000001.1"/>
</dbReference>
<evidence type="ECO:0000313" key="3">
    <source>
        <dbReference type="Proteomes" id="UP001208245"/>
    </source>
</evidence>
<name>A0ABT3BLW1_9BACT</name>
<organism evidence="2 3">
    <name type="scientific">Ureaplasma miroungigenitalium</name>
    <dbReference type="NCBI Taxonomy" id="1042321"/>
    <lineage>
        <taxon>Bacteria</taxon>
        <taxon>Bacillati</taxon>
        <taxon>Mycoplasmatota</taxon>
        <taxon>Mycoplasmoidales</taxon>
        <taxon>Mycoplasmoidaceae</taxon>
        <taxon>Ureaplasma</taxon>
    </lineage>
</organism>
<feature type="transmembrane region" description="Helical" evidence="1">
    <location>
        <begin position="53"/>
        <end position="76"/>
    </location>
</feature>
<protein>
    <recommendedName>
        <fullName evidence="4">Inhibitor of apoptosis-promoting Bax1</fullName>
    </recommendedName>
</protein>
<feature type="transmembrane region" description="Helical" evidence="1">
    <location>
        <begin position="21"/>
        <end position="47"/>
    </location>
</feature>
<reference evidence="2 3" key="1">
    <citation type="journal article" date="2020" name="Int. J. Syst. Evol. Microbiol.">
        <title>Ureaplasma miroungigenitalium sp. nov. isolated from northern elephant seals (Mirounga angustirostris) and Ureaplasma zalophigenitalium sp. nov. isolated from California sea lions (Zalophus californianus).</title>
        <authorList>
            <person name="Volokhov D.V."/>
            <person name="Gulland F.M."/>
            <person name="Gao Y."/>
            <person name="Chizhikov V.E."/>
        </authorList>
    </citation>
    <scope>NUCLEOTIDE SEQUENCE [LARGE SCALE GENOMIC DNA]</scope>
    <source>
        <strain evidence="2 3">ES3182-GEN</strain>
    </source>
</reference>
<evidence type="ECO:0000313" key="2">
    <source>
        <dbReference type="EMBL" id="MCV3728235.1"/>
    </source>
</evidence>
<evidence type="ECO:0008006" key="4">
    <source>
        <dbReference type="Google" id="ProtNLM"/>
    </source>
</evidence>
<feature type="transmembrane region" description="Helical" evidence="1">
    <location>
        <begin position="116"/>
        <end position="139"/>
    </location>
</feature>
<keyword evidence="3" id="KW-1185">Reference proteome</keyword>
<comment type="caution">
    <text evidence="2">The sequence shown here is derived from an EMBL/GenBank/DDBJ whole genome shotgun (WGS) entry which is preliminary data.</text>
</comment>
<keyword evidence="1" id="KW-1133">Transmembrane helix</keyword>
<keyword evidence="1" id="KW-0812">Transmembrane</keyword>
<proteinExistence type="predicted"/>
<feature type="transmembrane region" description="Helical" evidence="1">
    <location>
        <begin position="88"/>
        <end position="110"/>
    </location>
</feature>
<feature type="transmembrane region" description="Helical" evidence="1">
    <location>
        <begin position="184"/>
        <end position="210"/>
    </location>
</feature>
<dbReference type="Proteomes" id="UP001208245">
    <property type="component" value="Unassembled WGS sequence"/>
</dbReference>
<feature type="transmembrane region" description="Helical" evidence="1">
    <location>
        <begin position="146"/>
        <end position="172"/>
    </location>
</feature>